<evidence type="ECO:0000313" key="1">
    <source>
        <dbReference type="EMBL" id="KAL3891316.1"/>
    </source>
</evidence>
<protein>
    <submittedName>
        <fullName evidence="1">Uncharacterized protein</fullName>
    </submittedName>
</protein>
<dbReference type="EMBL" id="JBJQND010000001">
    <property type="protein sequence ID" value="KAL3891316.1"/>
    <property type="molecule type" value="Genomic_DNA"/>
</dbReference>
<evidence type="ECO:0000313" key="2">
    <source>
        <dbReference type="Proteomes" id="UP001634394"/>
    </source>
</evidence>
<accession>A0ABD3Y0H6</accession>
<proteinExistence type="predicted"/>
<dbReference type="PANTHER" id="PTHR46579:SF2">
    <property type="entry name" value="C2H2-TYPE DOMAIN-CONTAINING PROTEIN"/>
    <property type="match status" value="1"/>
</dbReference>
<comment type="caution">
    <text evidence="1">The sequence shown here is derived from an EMBL/GenBank/DDBJ whole genome shotgun (WGS) entry which is preliminary data.</text>
</comment>
<reference evidence="1 2" key="1">
    <citation type="submission" date="2024-11" db="EMBL/GenBank/DDBJ databases">
        <title>Chromosome-level genome assembly of the freshwater bivalve Anodonta woodiana.</title>
        <authorList>
            <person name="Chen X."/>
        </authorList>
    </citation>
    <scope>NUCLEOTIDE SEQUENCE [LARGE SCALE GENOMIC DNA]</scope>
    <source>
        <strain evidence="1">MN2024</strain>
        <tissue evidence="1">Gills</tissue>
    </source>
</reference>
<sequence>MKTEPPTNTFIEPLVEELKVAWNGFDLKSYKSPDEPVLVRLALLCVGCDIPASRKLCDFLGHSATMGCNKCMKAFIGGIGEKNYGGFNLSEWNLRNNSSHRKLVQKVMKAKTKGSREELERKYGIRYSVLLELHYFDPVRMTILDPMHNLFLGSAKHMLKMWNATKILRDEHLGMIQVLVVLQQTSGKTGPYFSQFLL</sequence>
<name>A0ABD3Y0H6_SINWO</name>
<dbReference type="AlphaFoldDB" id="A0ABD3Y0H6"/>
<keyword evidence="2" id="KW-1185">Reference proteome</keyword>
<dbReference type="Proteomes" id="UP001634394">
    <property type="component" value="Unassembled WGS sequence"/>
</dbReference>
<organism evidence="1 2">
    <name type="scientific">Sinanodonta woodiana</name>
    <name type="common">Chinese pond mussel</name>
    <name type="synonym">Anodonta woodiana</name>
    <dbReference type="NCBI Taxonomy" id="1069815"/>
    <lineage>
        <taxon>Eukaryota</taxon>
        <taxon>Metazoa</taxon>
        <taxon>Spiralia</taxon>
        <taxon>Lophotrochozoa</taxon>
        <taxon>Mollusca</taxon>
        <taxon>Bivalvia</taxon>
        <taxon>Autobranchia</taxon>
        <taxon>Heteroconchia</taxon>
        <taxon>Palaeoheterodonta</taxon>
        <taxon>Unionida</taxon>
        <taxon>Unionoidea</taxon>
        <taxon>Unionidae</taxon>
        <taxon>Unioninae</taxon>
        <taxon>Sinanodonta</taxon>
    </lineage>
</organism>
<gene>
    <name evidence="1" type="ORF">ACJMK2_003578</name>
</gene>
<dbReference type="PANTHER" id="PTHR46579">
    <property type="entry name" value="F5/8 TYPE C DOMAIN-CONTAINING PROTEIN-RELATED"/>
    <property type="match status" value="1"/>
</dbReference>